<evidence type="ECO:0000256" key="6">
    <source>
        <dbReference type="ARBA" id="ARBA00022827"/>
    </source>
</evidence>
<dbReference type="GO" id="GO:0050661">
    <property type="term" value="F:NADP binding"/>
    <property type="evidence" value="ECO:0007669"/>
    <property type="project" value="UniProtKB-UniRule"/>
</dbReference>
<feature type="binding site" evidence="9">
    <location>
        <begin position="460"/>
        <end position="463"/>
    </location>
    <ligand>
        <name>FAD</name>
        <dbReference type="ChEBI" id="CHEBI:57692"/>
    </ligand>
</feature>
<feature type="domain" description="Flavodoxin-like" evidence="11">
    <location>
        <begin position="18"/>
        <end position="163"/>
    </location>
</feature>
<evidence type="ECO:0000259" key="11">
    <source>
        <dbReference type="PROSITE" id="PS50902"/>
    </source>
</evidence>
<feature type="binding site" evidence="9">
    <location>
        <position position="505"/>
    </location>
    <ligand>
        <name>NADP(+)</name>
        <dbReference type="ChEBI" id="CHEBI:58349"/>
    </ligand>
</feature>
<dbReference type="InterPro" id="IPR028879">
    <property type="entry name" value="NDOR1"/>
</dbReference>
<dbReference type="GO" id="GO:0010181">
    <property type="term" value="F:FMN binding"/>
    <property type="evidence" value="ECO:0007669"/>
    <property type="project" value="UniProtKB-UniRule"/>
</dbReference>
<dbReference type="SUPFAM" id="SSF63380">
    <property type="entry name" value="Riboflavin synthase domain-like"/>
    <property type="match status" value="1"/>
</dbReference>
<feature type="region of interest" description="Disordered" evidence="10">
    <location>
        <begin position="195"/>
        <end position="228"/>
    </location>
</feature>
<dbReference type="Pfam" id="PF00175">
    <property type="entry name" value="NAD_binding_1"/>
    <property type="match status" value="1"/>
</dbReference>
<comment type="caution">
    <text evidence="9">Lacks conserved residue(s) required for the propagation of feature annotation.</text>
</comment>
<dbReference type="PANTHER" id="PTHR19384">
    <property type="entry name" value="NITRIC OXIDE SYNTHASE-RELATED"/>
    <property type="match status" value="1"/>
</dbReference>
<comment type="function">
    <text evidence="9">NADPH-dependent reductase which is a central component of the cytosolic iron-sulfur (Fe-S) protein assembly (CIA) machinery. Transfers electrons from NADPH via its FAD and FMN prosthetic groups to the [2Fe-2S] cluster of DRE2, another key component of the CIA machinery. In turn, this reduced cluster provides electrons for assembly of cytosolic iron-sulfur cluster proteins. Positively controls H(2)O(2)-induced cell death.</text>
</comment>
<comment type="cofactor">
    <cofactor evidence="2 9">
        <name>FAD</name>
        <dbReference type="ChEBI" id="CHEBI:57692"/>
    </cofactor>
</comment>
<comment type="subcellular location">
    <subcellularLocation>
        <location evidence="9">Cytoplasm</location>
    </subcellularLocation>
    <subcellularLocation>
        <location evidence="9">Mitochondrion</location>
    </subcellularLocation>
    <text evidence="9">Relocalizes to mitochondria after H(2)O(2) exposure.</text>
</comment>
<evidence type="ECO:0000256" key="7">
    <source>
        <dbReference type="ARBA" id="ARBA00022857"/>
    </source>
</evidence>
<dbReference type="Gene3D" id="1.20.990.10">
    <property type="entry name" value="NADPH-cytochrome p450 Reductase, Chain A, domain 3"/>
    <property type="match status" value="1"/>
</dbReference>
<feature type="binding site" evidence="9">
    <location>
        <position position="145"/>
    </location>
    <ligand>
        <name>FMN</name>
        <dbReference type="ChEBI" id="CHEBI:58210"/>
    </ligand>
</feature>
<evidence type="ECO:0000256" key="9">
    <source>
        <dbReference type="HAMAP-Rule" id="MF_03178"/>
    </source>
</evidence>
<dbReference type="Pfam" id="PF00667">
    <property type="entry name" value="FAD_binding_1"/>
    <property type="match status" value="1"/>
</dbReference>
<dbReference type="Gene3D" id="3.40.50.80">
    <property type="entry name" value="Nucleotide-binding domain of ferredoxin-NADP reductase (FNR) module"/>
    <property type="match status" value="1"/>
</dbReference>
<dbReference type="SUPFAM" id="SSF52218">
    <property type="entry name" value="Flavoproteins"/>
    <property type="match status" value="1"/>
</dbReference>
<dbReference type="GO" id="GO:0050660">
    <property type="term" value="F:flavin adenine dinucleotide binding"/>
    <property type="evidence" value="ECO:0007669"/>
    <property type="project" value="UniProtKB-UniRule"/>
</dbReference>
<dbReference type="PROSITE" id="PS51384">
    <property type="entry name" value="FAD_FR"/>
    <property type="match status" value="1"/>
</dbReference>
<evidence type="ECO:0000256" key="3">
    <source>
        <dbReference type="ARBA" id="ARBA00022490"/>
    </source>
</evidence>
<dbReference type="Gene3D" id="2.40.30.10">
    <property type="entry name" value="Translation factors"/>
    <property type="match status" value="1"/>
</dbReference>
<dbReference type="PROSITE" id="PS50902">
    <property type="entry name" value="FLAVODOXIN_LIKE"/>
    <property type="match status" value="1"/>
</dbReference>
<comment type="cofactor">
    <cofactor evidence="1 9">
        <name>FMN</name>
        <dbReference type="ChEBI" id="CHEBI:58210"/>
    </cofactor>
</comment>
<keyword evidence="9" id="KW-0496">Mitochondrion</keyword>
<dbReference type="InterPro" id="IPR023173">
    <property type="entry name" value="NADPH_Cyt_P450_Rdtase_alpha"/>
</dbReference>
<keyword evidence="7 9" id="KW-0521">NADP</keyword>
<dbReference type="InterPro" id="IPR017938">
    <property type="entry name" value="Riboflavin_synthase-like_b-brl"/>
</dbReference>
<comment type="similarity">
    <text evidence="9">In the N-terminal section; belongs to the flavodoxin family.</text>
</comment>
<dbReference type="InterPro" id="IPR039261">
    <property type="entry name" value="FNR_nucleotide-bd"/>
</dbReference>
<feature type="binding site" evidence="9">
    <location>
        <begin position="562"/>
        <end position="563"/>
    </location>
    <ligand>
        <name>NADP(+)</name>
        <dbReference type="ChEBI" id="CHEBI:58349"/>
    </ligand>
</feature>
<keyword evidence="5 9" id="KW-0288">FMN</keyword>
<dbReference type="Pfam" id="PF00258">
    <property type="entry name" value="Flavodoxin_1"/>
    <property type="match status" value="1"/>
</dbReference>
<dbReference type="Gene3D" id="3.40.50.360">
    <property type="match status" value="1"/>
</dbReference>
<dbReference type="PANTHER" id="PTHR19384:SF10">
    <property type="entry name" value="NADPH-DEPENDENT DIFLAVIN OXIDOREDUCTASE 1"/>
    <property type="match status" value="1"/>
</dbReference>
<dbReference type="GO" id="GO:0005739">
    <property type="term" value="C:mitochondrion"/>
    <property type="evidence" value="ECO:0007669"/>
    <property type="project" value="UniProtKB-SubCell"/>
</dbReference>
<feature type="binding site" evidence="9">
    <location>
        <begin position="71"/>
        <end position="74"/>
    </location>
    <ligand>
        <name>FMN</name>
        <dbReference type="ChEBI" id="CHEBI:58210"/>
    </ligand>
</feature>
<evidence type="ECO:0000313" key="13">
    <source>
        <dbReference type="EMBL" id="KAK0643650.1"/>
    </source>
</evidence>
<dbReference type="FunFam" id="1.20.990.10:FF:000013">
    <property type="entry name" value="NADPH-dependent diflavin oxidoreductase 1"/>
    <property type="match status" value="1"/>
</dbReference>
<dbReference type="InterPro" id="IPR029039">
    <property type="entry name" value="Flavoprotein-like_sf"/>
</dbReference>
<dbReference type="GO" id="GO:0005829">
    <property type="term" value="C:cytosol"/>
    <property type="evidence" value="ECO:0007669"/>
    <property type="project" value="TreeGrafter"/>
</dbReference>
<evidence type="ECO:0000256" key="5">
    <source>
        <dbReference type="ARBA" id="ARBA00022643"/>
    </source>
</evidence>
<dbReference type="InterPro" id="IPR001433">
    <property type="entry name" value="OxRdtase_FAD/NAD-bd"/>
</dbReference>
<evidence type="ECO:0000256" key="2">
    <source>
        <dbReference type="ARBA" id="ARBA00001974"/>
    </source>
</evidence>
<dbReference type="InterPro" id="IPR001709">
    <property type="entry name" value="Flavoprot_Pyr_Nucl_cyt_Rdtase"/>
</dbReference>
<evidence type="ECO:0000256" key="4">
    <source>
        <dbReference type="ARBA" id="ARBA00022630"/>
    </source>
</evidence>
<dbReference type="EC" id="1.18.1.-" evidence="9"/>
<accession>A0AA39Y345</accession>
<comment type="similarity">
    <text evidence="9">In the C-terminal section; belongs to the flavoprotein pyridine nucleotide cytochrome reductase family.</text>
</comment>
<comment type="subunit">
    <text evidence="9">Interacts with DRE2; as part of the cytosolic iron-sulfur (Fe-S) protein assembly (CIA) machinery.</text>
</comment>
<comment type="caution">
    <text evidence="13">The sequence shown here is derived from an EMBL/GenBank/DDBJ whole genome shotgun (WGS) entry which is preliminary data.</text>
</comment>
<keyword evidence="6 9" id="KW-0274">FAD</keyword>
<feature type="binding site" evidence="9">
    <location>
        <begin position="110"/>
        <end position="119"/>
    </location>
    <ligand>
        <name>FMN</name>
        <dbReference type="ChEBI" id="CHEBI:58210"/>
    </ligand>
</feature>
<dbReference type="InterPro" id="IPR008254">
    <property type="entry name" value="Flavodoxin/NO_synth"/>
</dbReference>
<keyword evidence="14" id="KW-1185">Reference proteome</keyword>
<keyword evidence="3 9" id="KW-0963">Cytoplasm</keyword>
<gene>
    <name evidence="9" type="primary">TAH18</name>
    <name evidence="13" type="ORF">B0T16DRAFT_355339</name>
</gene>
<comment type="catalytic activity">
    <reaction evidence="9">
        <text>2 oxidized [2Fe-2S]-[protein] + NADPH = 2 reduced [2Fe-2S]-[protein] + NADP(+) + H(+)</text>
        <dbReference type="Rhea" id="RHEA:67716"/>
        <dbReference type="Rhea" id="RHEA-COMP:17327"/>
        <dbReference type="Rhea" id="RHEA-COMP:17328"/>
        <dbReference type="ChEBI" id="CHEBI:15378"/>
        <dbReference type="ChEBI" id="CHEBI:33737"/>
        <dbReference type="ChEBI" id="CHEBI:33738"/>
        <dbReference type="ChEBI" id="CHEBI:57783"/>
        <dbReference type="ChEBI" id="CHEBI:58349"/>
    </reaction>
</comment>
<dbReference type="InterPro" id="IPR017927">
    <property type="entry name" value="FAD-bd_FR_type"/>
</dbReference>
<dbReference type="GO" id="GO:0016226">
    <property type="term" value="P:iron-sulfur cluster assembly"/>
    <property type="evidence" value="ECO:0007669"/>
    <property type="project" value="UniProtKB-UniRule"/>
</dbReference>
<dbReference type="InterPro" id="IPR001094">
    <property type="entry name" value="Flavdoxin-like"/>
</dbReference>
<organism evidence="13 14">
    <name type="scientific">Cercophora newfieldiana</name>
    <dbReference type="NCBI Taxonomy" id="92897"/>
    <lineage>
        <taxon>Eukaryota</taxon>
        <taxon>Fungi</taxon>
        <taxon>Dikarya</taxon>
        <taxon>Ascomycota</taxon>
        <taxon>Pezizomycotina</taxon>
        <taxon>Sordariomycetes</taxon>
        <taxon>Sordariomycetidae</taxon>
        <taxon>Sordariales</taxon>
        <taxon>Lasiosphaeriaceae</taxon>
        <taxon>Cercophora</taxon>
    </lineage>
</organism>
<keyword evidence="8 9" id="KW-0560">Oxidoreductase</keyword>
<evidence type="ECO:0000256" key="8">
    <source>
        <dbReference type="ARBA" id="ARBA00023002"/>
    </source>
</evidence>
<dbReference type="PRINTS" id="PR00371">
    <property type="entry name" value="FPNCR"/>
</dbReference>
<dbReference type="Proteomes" id="UP001174936">
    <property type="component" value="Unassembled WGS sequence"/>
</dbReference>
<feature type="binding site" evidence="9">
    <location>
        <position position="685"/>
    </location>
    <ligand>
        <name>FAD</name>
        <dbReference type="ChEBI" id="CHEBI:57692"/>
    </ligand>
</feature>
<evidence type="ECO:0000256" key="1">
    <source>
        <dbReference type="ARBA" id="ARBA00001917"/>
    </source>
</evidence>
<name>A0AA39Y345_9PEZI</name>
<dbReference type="AlphaFoldDB" id="A0AA39Y345"/>
<dbReference type="GO" id="GO:0016651">
    <property type="term" value="F:oxidoreductase activity, acting on NAD(P)H"/>
    <property type="evidence" value="ECO:0007669"/>
    <property type="project" value="UniProtKB-UniRule"/>
</dbReference>
<evidence type="ECO:0000259" key="12">
    <source>
        <dbReference type="PROSITE" id="PS51384"/>
    </source>
</evidence>
<evidence type="ECO:0000256" key="10">
    <source>
        <dbReference type="SAM" id="MobiDB-lite"/>
    </source>
</evidence>
<proteinExistence type="inferred from homology"/>
<reference evidence="13" key="1">
    <citation type="submission" date="2023-06" db="EMBL/GenBank/DDBJ databases">
        <title>Genome-scale phylogeny and comparative genomics of the fungal order Sordariales.</title>
        <authorList>
            <consortium name="Lawrence Berkeley National Laboratory"/>
            <person name="Hensen N."/>
            <person name="Bonometti L."/>
            <person name="Westerberg I."/>
            <person name="Brannstrom I.O."/>
            <person name="Guillou S."/>
            <person name="Cros-Aarteil S."/>
            <person name="Calhoun S."/>
            <person name="Haridas S."/>
            <person name="Kuo A."/>
            <person name="Mondo S."/>
            <person name="Pangilinan J."/>
            <person name="Riley R."/>
            <person name="Labutti K."/>
            <person name="Andreopoulos B."/>
            <person name="Lipzen A."/>
            <person name="Chen C."/>
            <person name="Yanf M."/>
            <person name="Daum C."/>
            <person name="Ng V."/>
            <person name="Clum A."/>
            <person name="Steindorff A."/>
            <person name="Ohm R."/>
            <person name="Martin F."/>
            <person name="Silar P."/>
            <person name="Natvig D."/>
            <person name="Lalanne C."/>
            <person name="Gautier V."/>
            <person name="Ament-Velasquez S.L."/>
            <person name="Kruys A."/>
            <person name="Hutchinson M.I."/>
            <person name="Powell A.J."/>
            <person name="Barry K."/>
            <person name="Miller A.N."/>
            <person name="Grigoriev I.V."/>
            <person name="Debuchy R."/>
            <person name="Gladieux P."/>
            <person name="Thoren M.H."/>
            <person name="Johannesson H."/>
        </authorList>
    </citation>
    <scope>NUCLEOTIDE SEQUENCE</scope>
    <source>
        <strain evidence="13">SMH2532-1</strain>
    </source>
</reference>
<sequence length="685" mass="76441">MAGTDQATQPVAAPGRSMIILYGSETGNGEEIAQELGKMAQRLHFQTVVDEMDSFKLSDLLRFSLAIFVTSTTGQGDMPKKTTKFWRNLRREKLSRTKCLAKLNFAIFGLGDSSYPKFNWASRKLRVRLLQLGASEFFRAGEGDERHDNGIDSVYLSWYQDLKSHLLTSCPLPDFLTPIPEDVQLPPKYVLRLSSQPKQDTAPAEDGILPTTDGVKAEKDVPDLPPSNLLPIPDTYQARLTSNDRMTPSDHWQDVRRLFLDVKCPREAFPTFAAGATAIIYPKNYPEDVQALIGLMGWESVADIPLDLSSKEHSPGIPGAGPLPSKLHAKTNSTLRDLLTHNLDITSVPKRSFIRQLEFFTSQEMEKERLRELTAPGNEQDFYDYTSRPRRTILELLRDFPNLKIPYQHVLDFFPIIRGREFSVCNGGMSLAGPTDYTLRIELLVALVEYRTIIRKPRQGLCSRYIRHLPAGTPLTIGFKHPPSSILDPSDGQHTRPLIAVATGTGIAPIRALIQDRRVFSSPAPGKTLLFFGCRNQKADYFYRDGWEALLPEGFQVIPAFSRDPVPSKDEVAALHPQQDGLPTAPKAEGSGIPATTATVTAPTFDYDAGKNYVQHRIRKHAVNVGELMRQWPIVCVCGNAGRMPISVRNALLDALIMSGVVDAREAAEAWLSDANNVTYWQETW</sequence>
<dbReference type="HAMAP" id="MF_03178">
    <property type="entry name" value="NDOR1"/>
    <property type="match status" value="1"/>
</dbReference>
<feature type="binding site" evidence="9">
    <location>
        <begin position="611"/>
        <end position="615"/>
    </location>
    <ligand>
        <name>NADP(+)</name>
        <dbReference type="ChEBI" id="CHEBI:58349"/>
    </ligand>
</feature>
<feature type="binding site" evidence="9">
    <location>
        <position position="390"/>
    </location>
    <ligand>
        <name>FAD</name>
        <dbReference type="ChEBI" id="CHEBI:57692"/>
    </ligand>
</feature>
<feature type="binding site" evidence="9">
    <location>
        <begin position="420"/>
        <end position="423"/>
    </location>
    <ligand>
        <name>FAD</name>
        <dbReference type="ChEBI" id="CHEBI:57692"/>
    </ligand>
</feature>
<comment type="similarity">
    <text evidence="9">Belongs to the NADPH-dependent diflavin oxidoreductase NDOR1 family.</text>
</comment>
<dbReference type="EMBL" id="JAULSV010000005">
    <property type="protein sequence ID" value="KAK0643650.1"/>
    <property type="molecule type" value="Genomic_DNA"/>
</dbReference>
<evidence type="ECO:0000313" key="14">
    <source>
        <dbReference type="Proteomes" id="UP001174936"/>
    </source>
</evidence>
<dbReference type="SUPFAM" id="SSF52343">
    <property type="entry name" value="Ferredoxin reductase-like, C-terminal NADP-linked domain"/>
    <property type="match status" value="1"/>
</dbReference>
<keyword evidence="4 9" id="KW-0285">Flavoprotein</keyword>
<dbReference type="PRINTS" id="PR00369">
    <property type="entry name" value="FLAVODOXIN"/>
</dbReference>
<dbReference type="InterPro" id="IPR003097">
    <property type="entry name" value="CysJ-like_FAD-binding"/>
</dbReference>
<dbReference type="FunFam" id="3.40.50.360:FF:000034">
    <property type="entry name" value="NADPH-dependent diflavin oxidoreductase 1"/>
    <property type="match status" value="1"/>
</dbReference>
<protein>
    <recommendedName>
        <fullName evidence="9">NADPH-dependent diflavin oxidoreductase 1</fullName>
        <ecNumber evidence="9">1.18.1.-</ecNumber>
    </recommendedName>
    <alternativeName>
        <fullName evidence="9">NADPH-dependent FMN and FAD-containing oxidoreductase</fullName>
    </alternativeName>
</protein>
<feature type="domain" description="FAD-binding FR-type" evidence="12">
    <location>
        <begin position="233"/>
        <end position="490"/>
    </location>
</feature>
<dbReference type="GO" id="GO:0160246">
    <property type="term" value="F:NADPH-iron-sulfur [2Fe-2S] protein oxidoreductase activity"/>
    <property type="evidence" value="ECO:0007669"/>
    <property type="project" value="InterPro"/>
</dbReference>